<dbReference type="HAMAP" id="MF_00219">
    <property type="entry name" value="PyrC_classII"/>
    <property type="match status" value="1"/>
</dbReference>
<evidence type="ECO:0000256" key="10">
    <source>
        <dbReference type="RuleBase" id="RU003440"/>
    </source>
</evidence>
<dbReference type="PROSITE" id="PS00483">
    <property type="entry name" value="DIHYDROOROTASE_2"/>
    <property type="match status" value="1"/>
</dbReference>
<comment type="cofactor">
    <cofactor evidence="9 10">
        <name>Zn(2+)</name>
        <dbReference type="ChEBI" id="CHEBI:29105"/>
    </cofactor>
    <text evidence="9 10">Binds 2 Zn(2+) ions per subunit.</text>
</comment>
<evidence type="ECO:0000256" key="7">
    <source>
        <dbReference type="ARBA" id="ARBA00022833"/>
    </source>
</evidence>
<feature type="binding site" evidence="9">
    <location>
        <position position="174"/>
    </location>
    <ligand>
        <name>Zn(2+)</name>
        <dbReference type="ChEBI" id="CHEBI:29105"/>
        <label>2</label>
    </ligand>
</feature>
<dbReference type="EMBL" id="PIQH01000006">
    <property type="protein sequence ID" value="RUO80150.1"/>
    <property type="molecule type" value="Genomic_DNA"/>
</dbReference>
<feature type="binding site" description="via carbamate group" evidence="9">
    <location>
        <position position="99"/>
    </location>
    <ligand>
        <name>Zn(2+)</name>
        <dbReference type="ChEBI" id="CHEBI:29105"/>
        <label>2</label>
    </ligand>
</feature>
<dbReference type="InterPro" id="IPR006680">
    <property type="entry name" value="Amidohydro-rel"/>
</dbReference>
<dbReference type="GO" id="GO:0005829">
    <property type="term" value="C:cytosol"/>
    <property type="evidence" value="ECO:0007669"/>
    <property type="project" value="TreeGrafter"/>
</dbReference>
<keyword evidence="13" id="KW-1185">Reference proteome</keyword>
<feature type="binding site" evidence="9">
    <location>
        <position position="41"/>
    </location>
    <ligand>
        <name>substrate</name>
    </ligand>
</feature>
<dbReference type="GO" id="GO:0008270">
    <property type="term" value="F:zinc ion binding"/>
    <property type="evidence" value="ECO:0007669"/>
    <property type="project" value="UniProtKB-UniRule"/>
</dbReference>
<evidence type="ECO:0000256" key="6">
    <source>
        <dbReference type="ARBA" id="ARBA00022801"/>
    </source>
</evidence>
<evidence type="ECO:0000256" key="9">
    <source>
        <dbReference type="HAMAP-Rule" id="MF_00219"/>
    </source>
</evidence>
<keyword evidence="6 9" id="KW-0378">Hydrolase</keyword>
<evidence type="ECO:0000256" key="5">
    <source>
        <dbReference type="ARBA" id="ARBA00022723"/>
    </source>
</evidence>
<feature type="binding site" description="via carbamate group" evidence="9">
    <location>
        <position position="99"/>
    </location>
    <ligand>
        <name>Zn(2+)</name>
        <dbReference type="ChEBI" id="CHEBI:29105"/>
        <label>1</label>
    </ligand>
</feature>
<dbReference type="InterPro" id="IPR032466">
    <property type="entry name" value="Metal_Hydrolase"/>
</dbReference>
<evidence type="ECO:0000313" key="12">
    <source>
        <dbReference type="EMBL" id="RUO80150.1"/>
    </source>
</evidence>
<protein>
    <recommendedName>
        <fullName evidence="4 9">Dihydroorotase</fullName>
        <shortName evidence="9">DHOase</shortName>
        <ecNumber evidence="4 9">3.5.2.3</ecNumber>
    </recommendedName>
</protein>
<feature type="modified residue" description="N6-carboxylysine" evidence="9">
    <location>
        <position position="99"/>
    </location>
</feature>
<feature type="binding site" evidence="9">
    <location>
        <position position="263"/>
    </location>
    <ligand>
        <name>substrate</name>
    </ligand>
</feature>
<evidence type="ECO:0000256" key="4">
    <source>
        <dbReference type="ARBA" id="ARBA00012860"/>
    </source>
</evidence>
<dbReference type="AlphaFoldDB" id="A0A432ZQH5"/>
<comment type="caution">
    <text evidence="12">The sequence shown here is derived from an EMBL/GenBank/DDBJ whole genome shotgun (WGS) entry which is preliminary data.</text>
</comment>
<evidence type="ECO:0000256" key="2">
    <source>
        <dbReference type="ARBA" id="ARBA00004880"/>
    </source>
</evidence>
<feature type="binding site" evidence="9">
    <location>
        <position position="136"/>
    </location>
    <ligand>
        <name>Zn(2+)</name>
        <dbReference type="ChEBI" id="CHEBI:29105"/>
        <label>2</label>
    </ligand>
</feature>
<feature type="binding site" evidence="9">
    <location>
        <position position="251"/>
    </location>
    <ligand>
        <name>substrate</name>
    </ligand>
</feature>
<dbReference type="RefSeq" id="WP_126841988.1">
    <property type="nucleotide sequence ID" value="NZ_PIQH01000006.1"/>
</dbReference>
<dbReference type="Proteomes" id="UP000287996">
    <property type="component" value="Unassembled WGS sequence"/>
</dbReference>
<evidence type="ECO:0000256" key="3">
    <source>
        <dbReference type="ARBA" id="ARBA00005631"/>
    </source>
</evidence>
<name>A0A432ZQH5_9GAMM</name>
<feature type="binding site" evidence="9">
    <location>
        <position position="15"/>
    </location>
    <ligand>
        <name>Zn(2+)</name>
        <dbReference type="ChEBI" id="CHEBI:29105"/>
        <label>1</label>
    </ligand>
</feature>
<dbReference type="InterPro" id="IPR004721">
    <property type="entry name" value="DHOdimr"/>
</dbReference>
<dbReference type="EC" id="3.5.2.3" evidence="4 9"/>
<dbReference type="Gene3D" id="3.20.20.140">
    <property type="entry name" value="Metal-dependent hydrolases"/>
    <property type="match status" value="1"/>
</dbReference>
<reference evidence="12 13" key="1">
    <citation type="journal article" date="2011" name="Front. Microbiol.">
        <title>Genomic signatures of strain selection and enhancement in Bacillus atrophaeus var. globigii, a historical biowarfare simulant.</title>
        <authorList>
            <person name="Gibbons H.S."/>
            <person name="Broomall S.M."/>
            <person name="McNew L.A."/>
            <person name="Daligault H."/>
            <person name="Chapman C."/>
            <person name="Bruce D."/>
            <person name="Karavis M."/>
            <person name="Krepps M."/>
            <person name="McGregor P.A."/>
            <person name="Hong C."/>
            <person name="Park K.H."/>
            <person name="Akmal A."/>
            <person name="Feldman A."/>
            <person name="Lin J.S."/>
            <person name="Chang W.E."/>
            <person name="Higgs B.W."/>
            <person name="Demirev P."/>
            <person name="Lindquist J."/>
            <person name="Liem A."/>
            <person name="Fochler E."/>
            <person name="Read T.D."/>
            <person name="Tapia R."/>
            <person name="Johnson S."/>
            <person name="Bishop-Lilly K.A."/>
            <person name="Detter C."/>
            <person name="Han C."/>
            <person name="Sozhamannan S."/>
            <person name="Rosenzweig C.N."/>
            <person name="Skowronski E.W."/>
        </authorList>
    </citation>
    <scope>NUCLEOTIDE SEQUENCE [LARGE SCALE GENOMIC DNA]</scope>
    <source>
        <strain evidence="12 13">CC-PW-9</strain>
    </source>
</reference>
<sequence>MRTVTIPRPDDWHLHLRDEAMLALTVPATAQVFNRCVVMPNLVPPVTTVALAMAYRQRILAQLPASMSFDPKMALYLTDKTSLEDVEQAAANPDVIGFKLYPSGATTNSSAGVKSMAALDPLLEKMAALQVPLLVHGEVTDADIDIFDREQVFIERHLQPMLAKFPTLKLVLEHITTGNAVDFVLSQGDNVAATITPQHLLMNRNDLLVGGIRPHNYCLPILKRREHQMRLQQAALSANPKFFLGTDSAPHVQANKETSCGCAGCFSAPAAIELYAEFFDQHDSLDKLADFASGFGADFYGLPRNNETLTLKQHPWQVPEQVSVAQQQVVPYFAGETLNWQISRD</sequence>
<dbReference type="GO" id="GO:0044205">
    <property type="term" value="P:'de novo' UMP biosynthetic process"/>
    <property type="evidence" value="ECO:0007669"/>
    <property type="project" value="UniProtKB-UniRule"/>
</dbReference>
<feature type="domain" description="Amidohydrolase-related" evidence="11">
    <location>
        <begin position="11"/>
        <end position="310"/>
    </location>
</feature>
<comment type="subunit">
    <text evidence="9">Homodimer.</text>
</comment>
<evidence type="ECO:0000259" key="11">
    <source>
        <dbReference type="Pfam" id="PF01979"/>
    </source>
</evidence>
<dbReference type="PANTHER" id="PTHR43137">
    <property type="entry name" value="DIHYDROOROTASE"/>
    <property type="match status" value="1"/>
</dbReference>
<feature type="binding site" evidence="9">
    <location>
        <position position="136"/>
    </location>
    <ligand>
        <name>substrate</name>
    </ligand>
</feature>
<comment type="catalytic activity">
    <reaction evidence="9 10">
        <text>(S)-dihydroorotate + H2O = N-carbamoyl-L-aspartate + H(+)</text>
        <dbReference type="Rhea" id="RHEA:24296"/>
        <dbReference type="ChEBI" id="CHEBI:15377"/>
        <dbReference type="ChEBI" id="CHEBI:15378"/>
        <dbReference type="ChEBI" id="CHEBI:30864"/>
        <dbReference type="ChEBI" id="CHEBI:32814"/>
        <dbReference type="EC" id="3.5.2.3"/>
    </reaction>
</comment>
<dbReference type="Pfam" id="PF01979">
    <property type="entry name" value="Amidohydro_1"/>
    <property type="match status" value="1"/>
</dbReference>
<dbReference type="UniPathway" id="UPA00070">
    <property type="reaction ID" value="UER00117"/>
</dbReference>
<dbReference type="PANTHER" id="PTHR43137:SF1">
    <property type="entry name" value="DIHYDROOROTASE"/>
    <property type="match status" value="1"/>
</dbReference>
<gene>
    <name evidence="9" type="primary">pyrC</name>
    <name evidence="12" type="ORF">CWI84_07585</name>
</gene>
<feature type="binding site" evidence="9">
    <location>
        <position position="219"/>
    </location>
    <ligand>
        <name>substrate</name>
    </ligand>
</feature>
<feature type="binding site" evidence="9">
    <location>
        <position position="13"/>
    </location>
    <ligand>
        <name>Zn(2+)</name>
        <dbReference type="ChEBI" id="CHEBI:29105"/>
        <label>1</label>
    </ligand>
</feature>
<dbReference type="GO" id="GO:0004151">
    <property type="term" value="F:dihydroorotase activity"/>
    <property type="evidence" value="ECO:0007669"/>
    <property type="project" value="UniProtKB-UniRule"/>
</dbReference>
<dbReference type="PIRSF" id="PIRSF001237">
    <property type="entry name" value="DHOdimr"/>
    <property type="match status" value="1"/>
</dbReference>
<dbReference type="NCBIfam" id="TIGR00856">
    <property type="entry name" value="pyrC_dimer"/>
    <property type="match status" value="1"/>
</dbReference>
<evidence type="ECO:0000256" key="1">
    <source>
        <dbReference type="ARBA" id="ARBA00002368"/>
    </source>
</evidence>
<dbReference type="GO" id="GO:0006207">
    <property type="term" value="P:'de novo' pyrimidine nucleobase biosynthetic process"/>
    <property type="evidence" value="ECO:0007669"/>
    <property type="project" value="TreeGrafter"/>
</dbReference>
<dbReference type="SUPFAM" id="SSF51556">
    <property type="entry name" value="Metallo-dependent hydrolases"/>
    <property type="match status" value="1"/>
</dbReference>
<keyword evidence="5 9" id="KW-0479">Metal-binding</keyword>
<comment type="function">
    <text evidence="1 9">Catalyzes the reversible cyclization of carbamoyl aspartate to dihydroorotate.</text>
</comment>
<dbReference type="CDD" id="cd01294">
    <property type="entry name" value="DHOase"/>
    <property type="match status" value="1"/>
</dbReference>
<comment type="similarity">
    <text evidence="3 9 10">Belongs to the metallo-dependent hydrolases superfamily. DHOase family. Class II DHOase subfamily.</text>
</comment>
<dbReference type="InterPro" id="IPR002195">
    <property type="entry name" value="Dihydroorotase_CS"/>
</dbReference>
<organism evidence="12 13">
    <name type="scientific">Idiomarina tyrosinivorans</name>
    <dbReference type="NCBI Taxonomy" id="1445662"/>
    <lineage>
        <taxon>Bacteria</taxon>
        <taxon>Pseudomonadati</taxon>
        <taxon>Pseudomonadota</taxon>
        <taxon>Gammaproteobacteria</taxon>
        <taxon>Alteromonadales</taxon>
        <taxon>Idiomarinaceae</taxon>
        <taxon>Idiomarina</taxon>
    </lineage>
</organism>
<accession>A0A432ZQH5</accession>
<feature type="active site" evidence="9">
    <location>
        <position position="247"/>
    </location>
</feature>
<evidence type="ECO:0000313" key="13">
    <source>
        <dbReference type="Proteomes" id="UP000287996"/>
    </source>
</evidence>
<keyword evidence="8 9" id="KW-0665">Pyrimidine biosynthesis</keyword>
<feature type="binding site" evidence="9">
    <location>
        <position position="247"/>
    </location>
    <ligand>
        <name>Zn(2+)</name>
        <dbReference type="ChEBI" id="CHEBI:29105"/>
        <label>1</label>
    </ligand>
</feature>
<evidence type="ECO:0000256" key="8">
    <source>
        <dbReference type="ARBA" id="ARBA00022975"/>
    </source>
</evidence>
<comment type="pathway">
    <text evidence="2 9 10">Pyrimidine metabolism; UMP biosynthesis via de novo pathway; (S)-dihydroorotate from bicarbonate: step 3/3.</text>
</comment>
<feature type="binding site" evidence="9">
    <location>
        <begin position="15"/>
        <end position="17"/>
    </location>
    <ligand>
        <name>substrate</name>
    </ligand>
</feature>
<keyword evidence="7 9" id="KW-0862">Zinc</keyword>
<proteinExistence type="inferred from homology"/>
<dbReference type="OrthoDB" id="9808095at2"/>